<gene>
    <name evidence="1" type="ORF">O1611_g4</name>
</gene>
<sequence length="401" mass="47043">MAATSQIEIETTLPCLNHLPLPGWYPNIFYRPFLLEDLQAYNSFYNKPLIKCGQGNPHFEMSNTQDRFQRILESSFTQGIHLAFFFKRKNQNEFELIAEGGVYMAKSSWPSLYWTHLDIEINELKYWKHLIPWRIQQFWSSIPRKTARLIVDADSLPLDSQGKQSSPELLCFHGIKHDTLGSEFKEYKKSHWRSWTDILVKTTLPSFENTSNLKVYSNRLIIRHLTLEDAEALYYIQKQEKAMRSLGWAHPQPDLESTRTTLTNTLSRSYLIFPLIFGIFLKEDNKEGEMIGQLNLSTGFKGWPSISYVLKEEHWRKGFGTEFLQTFMTYWSNLPRKQVQLPMDPDDLDFQLVDEATERIEAKWVRLNNLGSRGILRNSGFKEIPLGIDDTHSHWVFMMNK</sequence>
<dbReference type="EMBL" id="JAPUUL010000001">
    <property type="protein sequence ID" value="KAJ8133616.1"/>
    <property type="molecule type" value="Genomic_DNA"/>
</dbReference>
<proteinExistence type="predicted"/>
<evidence type="ECO:0000313" key="2">
    <source>
        <dbReference type="Proteomes" id="UP001153332"/>
    </source>
</evidence>
<protein>
    <submittedName>
        <fullName evidence="1">Uncharacterized protein</fullName>
    </submittedName>
</protein>
<reference evidence="1" key="1">
    <citation type="submission" date="2022-12" db="EMBL/GenBank/DDBJ databases">
        <title>Genome Sequence of Lasiodiplodia mahajangana.</title>
        <authorList>
            <person name="Buettner E."/>
        </authorList>
    </citation>
    <scope>NUCLEOTIDE SEQUENCE</scope>
    <source>
        <strain evidence="1">VT137</strain>
    </source>
</reference>
<name>A0ACC2K1K3_9PEZI</name>
<dbReference type="Proteomes" id="UP001153332">
    <property type="component" value="Unassembled WGS sequence"/>
</dbReference>
<organism evidence="1 2">
    <name type="scientific">Lasiodiplodia mahajangana</name>
    <dbReference type="NCBI Taxonomy" id="1108764"/>
    <lineage>
        <taxon>Eukaryota</taxon>
        <taxon>Fungi</taxon>
        <taxon>Dikarya</taxon>
        <taxon>Ascomycota</taxon>
        <taxon>Pezizomycotina</taxon>
        <taxon>Dothideomycetes</taxon>
        <taxon>Dothideomycetes incertae sedis</taxon>
        <taxon>Botryosphaeriales</taxon>
        <taxon>Botryosphaeriaceae</taxon>
        <taxon>Lasiodiplodia</taxon>
    </lineage>
</organism>
<accession>A0ACC2K1K3</accession>
<evidence type="ECO:0000313" key="1">
    <source>
        <dbReference type="EMBL" id="KAJ8133616.1"/>
    </source>
</evidence>
<comment type="caution">
    <text evidence="1">The sequence shown here is derived from an EMBL/GenBank/DDBJ whole genome shotgun (WGS) entry which is preliminary data.</text>
</comment>
<keyword evidence="2" id="KW-1185">Reference proteome</keyword>